<evidence type="ECO:0000313" key="8">
    <source>
        <dbReference type="EMBL" id="ORA72920.1"/>
    </source>
</evidence>
<dbReference type="EMBL" id="MVHR01000018">
    <property type="protein sequence ID" value="ORA72920.1"/>
    <property type="molecule type" value="Genomic_DNA"/>
</dbReference>
<dbReference type="PANTHER" id="PTHR43289">
    <property type="entry name" value="MITOGEN-ACTIVATED PROTEIN KINASE KINASE KINASE 20-RELATED"/>
    <property type="match status" value="1"/>
</dbReference>
<dbReference type="Gene3D" id="3.30.200.20">
    <property type="entry name" value="Phosphorylase Kinase, domain 1"/>
    <property type="match status" value="1"/>
</dbReference>
<reference evidence="8 9" key="1">
    <citation type="submission" date="2017-02" db="EMBL/GenBank/DDBJ databases">
        <title>The new phylogeny of genus Mycobacterium.</title>
        <authorList>
            <person name="Tortoli E."/>
            <person name="Trovato A."/>
            <person name="Cirillo D.M."/>
        </authorList>
    </citation>
    <scope>NUCLEOTIDE SEQUENCE [LARGE SCALE GENOMIC DNA]</scope>
    <source>
        <strain evidence="8 9">DSM 44471</strain>
    </source>
</reference>
<proteinExistence type="predicted"/>
<keyword evidence="6" id="KW-0067">ATP-binding</keyword>
<keyword evidence="5" id="KW-0418">Kinase</keyword>
<evidence type="ECO:0000256" key="5">
    <source>
        <dbReference type="ARBA" id="ARBA00022777"/>
    </source>
</evidence>
<evidence type="ECO:0000256" key="4">
    <source>
        <dbReference type="ARBA" id="ARBA00022741"/>
    </source>
</evidence>
<dbReference type="SMART" id="SM00220">
    <property type="entry name" value="S_TKc"/>
    <property type="match status" value="1"/>
</dbReference>
<evidence type="ECO:0000256" key="7">
    <source>
        <dbReference type="SAM" id="MobiDB-lite"/>
    </source>
</evidence>
<dbReference type="STRING" id="53376.BST25_13895"/>
<dbReference type="InterPro" id="IPR011009">
    <property type="entry name" value="Kinase-like_dom_sf"/>
</dbReference>
<dbReference type="InterPro" id="IPR008271">
    <property type="entry name" value="Ser/Thr_kinase_AS"/>
</dbReference>
<keyword evidence="2" id="KW-0723">Serine/threonine-protein kinase</keyword>
<gene>
    <name evidence="8" type="ORF">BST25_13895</name>
</gene>
<dbReference type="EC" id="2.7.11.1" evidence="1"/>
<dbReference type="Pfam" id="PF00069">
    <property type="entry name" value="Pkinase"/>
    <property type="match status" value="1"/>
</dbReference>
<evidence type="ECO:0000256" key="2">
    <source>
        <dbReference type="ARBA" id="ARBA00022527"/>
    </source>
</evidence>
<evidence type="ECO:0000256" key="3">
    <source>
        <dbReference type="ARBA" id="ARBA00022679"/>
    </source>
</evidence>
<dbReference type="PROSITE" id="PS50011">
    <property type="entry name" value="PROTEIN_KINASE_DOM"/>
    <property type="match status" value="1"/>
</dbReference>
<dbReference type="PANTHER" id="PTHR43289:SF6">
    <property type="entry name" value="SERINE_THREONINE-PROTEIN KINASE NEKL-3"/>
    <property type="match status" value="1"/>
</dbReference>
<dbReference type="GO" id="GO:0080090">
    <property type="term" value="P:regulation of primary metabolic process"/>
    <property type="evidence" value="ECO:0007669"/>
    <property type="project" value="UniProtKB-ARBA"/>
</dbReference>
<dbReference type="InterPro" id="IPR017441">
    <property type="entry name" value="Protein_kinase_ATP_BS"/>
</dbReference>
<evidence type="ECO:0000256" key="1">
    <source>
        <dbReference type="ARBA" id="ARBA00012513"/>
    </source>
</evidence>
<name>A0A1X0DM54_MYCHE</name>
<dbReference type="Proteomes" id="UP000192566">
    <property type="component" value="Unassembled WGS sequence"/>
</dbReference>
<dbReference type="InterPro" id="IPR000719">
    <property type="entry name" value="Prot_kinase_dom"/>
</dbReference>
<feature type="compositionally biased region" description="Basic and acidic residues" evidence="7">
    <location>
        <begin position="313"/>
        <end position="326"/>
    </location>
</feature>
<dbReference type="CDD" id="cd14014">
    <property type="entry name" value="STKc_PknB_like"/>
    <property type="match status" value="1"/>
</dbReference>
<dbReference type="AlphaFoldDB" id="A0A1X0DM54"/>
<dbReference type="GO" id="GO:0005524">
    <property type="term" value="F:ATP binding"/>
    <property type="evidence" value="ECO:0007669"/>
    <property type="project" value="UniProtKB-UniRule"/>
</dbReference>
<dbReference type="OrthoDB" id="4702250at2"/>
<dbReference type="PROSITE" id="PS00108">
    <property type="entry name" value="PROTEIN_KINASE_ST"/>
    <property type="match status" value="1"/>
</dbReference>
<evidence type="ECO:0000256" key="6">
    <source>
        <dbReference type="ARBA" id="ARBA00022840"/>
    </source>
</evidence>
<evidence type="ECO:0000313" key="9">
    <source>
        <dbReference type="Proteomes" id="UP000192566"/>
    </source>
</evidence>
<accession>A0A1X0DM54</accession>
<sequence length="555" mass="58266">MALASGATFAGYTVARRLGAGATGAVYLVQDLRSSRWRALKVLSPELSMDAEFRERFRAETPAAVSLRHPHLVEVHDRGEFDGQLYVVTEYVEGINAARLIADRFPAVSPAGEVLAIVTAVAGALDHAHQRGLQHRDVKPANILLTGRGDGEPRILLSDLGIAGGDVPAGTVGYTAPERLTGAYPDGRADQYALAATAFHLLTGAPPVAYSDPVTAVNHALNAAPPRLSDQRPELARLDGVFSRALAKRHADRFGTCREFAEAANRQAGVFARDRSPEAVLVAEYPAYARPDGGTAVANVQSAVRHRATRARRPGDHSAEPAHGREPAVGAPVGRRRKVARAAAAVALAVGLLAAGFVVGRKMGTTVAPATSPAASPTANPSASAPAAPVAPVAAPVPFDGTYRLEVQRTKQTFDYTPDPQPPDASTWWAFRSSCAPGACTAVGVPLDDDDHSQAKSPGGEPVVLDFRDGRWLSRAERSMFPCVGSNGVTATHATTQVLSLRPRPQGGLAGEMTVTVQSDECGQRGAVLRAPAVATRGGEVPPDVTVPDPAMFRR</sequence>
<protein>
    <recommendedName>
        <fullName evidence="1">non-specific serine/threonine protein kinase</fullName>
        <ecNumber evidence="1">2.7.11.1</ecNumber>
    </recommendedName>
</protein>
<comment type="caution">
    <text evidence="8">The sequence shown here is derived from an EMBL/GenBank/DDBJ whole genome shotgun (WGS) entry which is preliminary data.</text>
</comment>
<keyword evidence="4" id="KW-0547">Nucleotide-binding</keyword>
<feature type="region of interest" description="Disordered" evidence="7">
    <location>
        <begin position="368"/>
        <end position="389"/>
    </location>
</feature>
<dbReference type="PROSITE" id="PS00107">
    <property type="entry name" value="PROTEIN_KINASE_ATP"/>
    <property type="match status" value="1"/>
</dbReference>
<dbReference type="GO" id="GO:0004674">
    <property type="term" value="F:protein serine/threonine kinase activity"/>
    <property type="evidence" value="ECO:0007669"/>
    <property type="project" value="UniProtKB-KW"/>
</dbReference>
<keyword evidence="3" id="KW-0808">Transferase</keyword>
<dbReference type="SUPFAM" id="SSF56112">
    <property type="entry name" value="Protein kinase-like (PK-like)"/>
    <property type="match status" value="1"/>
</dbReference>
<dbReference type="Gene3D" id="1.10.510.10">
    <property type="entry name" value="Transferase(Phosphotransferase) domain 1"/>
    <property type="match status" value="1"/>
</dbReference>
<dbReference type="RefSeq" id="WP_083074622.1">
    <property type="nucleotide sequence ID" value="NZ_AP022615.1"/>
</dbReference>
<organism evidence="8 9">
    <name type="scientific">Mycobacterium heidelbergense</name>
    <dbReference type="NCBI Taxonomy" id="53376"/>
    <lineage>
        <taxon>Bacteria</taxon>
        <taxon>Bacillati</taxon>
        <taxon>Actinomycetota</taxon>
        <taxon>Actinomycetes</taxon>
        <taxon>Mycobacteriales</taxon>
        <taxon>Mycobacteriaceae</taxon>
        <taxon>Mycobacterium</taxon>
        <taxon>Mycobacterium simiae complex</taxon>
    </lineage>
</organism>
<feature type="region of interest" description="Disordered" evidence="7">
    <location>
        <begin position="309"/>
        <end position="333"/>
    </location>
</feature>
<keyword evidence="9" id="KW-1185">Reference proteome</keyword>